<evidence type="ECO:0000313" key="2">
    <source>
        <dbReference type="Proteomes" id="UP001233172"/>
    </source>
</evidence>
<proteinExistence type="predicted"/>
<dbReference type="Proteomes" id="UP001233172">
    <property type="component" value="Unassembled WGS sequence"/>
</dbReference>
<protein>
    <submittedName>
        <fullName evidence="1">Uncharacterized protein</fullName>
    </submittedName>
</protein>
<dbReference type="EMBL" id="JASAOG010000005">
    <property type="protein sequence ID" value="KAK0068413.1"/>
    <property type="molecule type" value="Genomic_DNA"/>
</dbReference>
<sequence length="265" mass="29920">MGHMATISPLPRSWVVKTPLPFRTVYGDTRSSPEIMGSQDSVTGPLGRTFSFPEIMGCQYYVTGAYCLLQHSLPLRSWAVKGPYCLCPHTIFLCDHGQLRLVTGPFGHSFSFLPPDHGLLILLHWCVLFIAIHTLPLRSWAVKGPYCLWPHTLFHCDQGQSRIRHRAIWPLIFLPSPRSWAVMTLHMGHMATISHLPRSWVVKTPLPVRIVYGDTRSSPEIMGCQYFANGAYCLLQYTLFHCDHGQSRGRTVYVHTPFSSAIMGS</sequence>
<reference evidence="1" key="2">
    <citation type="submission" date="2023-04" db="EMBL/GenBank/DDBJ databases">
        <authorList>
            <person name="Bu L."/>
            <person name="Lu L."/>
            <person name="Laidemitt M.R."/>
            <person name="Zhang S.M."/>
            <person name="Mutuku M."/>
            <person name="Mkoji G."/>
            <person name="Steinauer M."/>
            <person name="Loker E.S."/>
        </authorList>
    </citation>
    <scope>NUCLEOTIDE SEQUENCE</scope>
    <source>
        <strain evidence="1">KasaAsao</strain>
        <tissue evidence="1">Whole Snail</tissue>
    </source>
</reference>
<reference evidence="1" key="1">
    <citation type="journal article" date="2023" name="PLoS Negl. Trop. Dis.">
        <title>A genome sequence for Biomphalaria pfeifferi, the major vector snail for the human-infecting parasite Schistosoma mansoni.</title>
        <authorList>
            <person name="Bu L."/>
            <person name="Lu L."/>
            <person name="Laidemitt M.R."/>
            <person name="Zhang S.M."/>
            <person name="Mutuku M."/>
            <person name="Mkoji G."/>
            <person name="Steinauer M."/>
            <person name="Loker E.S."/>
        </authorList>
    </citation>
    <scope>NUCLEOTIDE SEQUENCE</scope>
    <source>
        <strain evidence="1">KasaAsao</strain>
    </source>
</reference>
<comment type="caution">
    <text evidence="1">The sequence shown here is derived from an EMBL/GenBank/DDBJ whole genome shotgun (WGS) entry which is preliminary data.</text>
</comment>
<accession>A0AAD8C991</accession>
<dbReference type="AlphaFoldDB" id="A0AAD8C991"/>
<gene>
    <name evidence="1" type="ORF">Bpfe_002348</name>
</gene>
<organism evidence="1 2">
    <name type="scientific">Biomphalaria pfeifferi</name>
    <name type="common">Bloodfluke planorb</name>
    <name type="synonym">Freshwater snail</name>
    <dbReference type="NCBI Taxonomy" id="112525"/>
    <lineage>
        <taxon>Eukaryota</taxon>
        <taxon>Metazoa</taxon>
        <taxon>Spiralia</taxon>
        <taxon>Lophotrochozoa</taxon>
        <taxon>Mollusca</taxon>
        <taxon>Gastropoda</taxon>
        <taxon>Heterobranchia</taxon>
        <taxon>Euthyneura</taxon>
        <taxon>Panpulmonata</taxon>
        <taxon>Hygrophila</taxon>
        <taxon>Lymnaeoidea</taxon>
        <taxon>Planorbidae</taxon>
        <taxon>Biomphalaria</taxon>
    </lineage>
</organism>
<keyword evidence="2" id="KW-1185">Reference proteome</keyword>
<name>A0AAD8C991_BIOPF</name>
<evidence type="ECO:0000313" key="1">
    <source>
        <dbReference type="EMBL" id="KAK0068413.1"/>
    </source>
</evidence>